<dbReference type="PANTHER" id="PTHR14969">
    <property type="entry name" value="SPHINGOSINE-1-PHOSPHATE PHOSPHOHYDROLASE"/>
    <property type="match status" value="1"/>
</dbReference>
<keyword evidence="3" id="KW-0378">Hydrolase</keyword>
<dbReference type="InterPro" id="IPR036938">
    <property type="entry name" value="PAP2/HPO_sf"/>
</dbReference>
<organism evidence="3 4">
    <name type="scientific">Peribacillus deserti</name>
    <dbReference type="NCBI Taxonomy" id="673318"/>
    <lineage>
        <taxon>Bacteria</taxon>
        <taxon>Bacillati</taxon>
        <taxon>Bacillota</taxon>
        <taxon>Bacilli</taxon>
        <taxon>Bacillales</taxon>
        <taxon>Bacillaceae</taxon>
        <taxon>Peribacillus</taxon>
    </lineage>
</organism>
<dbReference type="RefSeq" id="WP_204545545.1">
    <property type="nucleotide sequence ID" value="NZ_JAFBFI010000017.1"/>
</dbReference>
<accession>A0ABS2QLI8</accession>
<feature type="domain" description="Phosphatidic acid phosphatase type 2/haloperoxidase" evidence="2">
    <location>
        <begin position="94"/>
        <end position="207"/>
    </location>
</feature>
<evidence type="ECO:0000256" key="1">
    <source>
        <dbReference type="SAM" id="Phobius"/>
    </source>
</evidence>
<dbReference type="PANTHER" id="PTHR14969:SF13">
    <property type="entry name" value="AT30094P"/>
    <property type="match status" value="1"/>
</dbReference>
<keyword evidence="1" id="KW-1133">Transmembrane helix</keyword>
<reference evidence="3 4" key="1">
    <citation type="submission" date="2021-01" db="EMBL/GenBank/DDBJ databases">
        <title>Genomic Encyclopedia of Type Strains, Phase IV (KMG-IV): sequencing the most valuable type-strain genomes for metagenomic binning, comparative biology and taxonomic classification.</title>
        <authorList>
            <person name="Goeker M."/>
        </authorList>
    </citation>
    <scope>NUCLEOTIDE SEQUENCE [LARGE SCALE GENOMIC DNA]</scope>
    <source>
        <strain evidence="3 4">DSM 105482</strain>
    </source>
</reference>
<keyword evidence="1" id="KW-0472">Membrane</keyword>
<keyword evidence="4" id="KW-1185">Reference proteome</keyword>
<evidence type="ECO:0000313" key="3">
    <source>
        <dbReference type="EMBL" id="MBM7694037.1"/>
    </source>
</evidence>
<dbReference type="EC" id="3.6.1.27" evidence="3"/>
<dbReference type="GO" id="GO:0050380">
    <property type="term" value="F:undecaprenyl-diphosphatase activity"/>
    <property type="evidence" value="ECO:0007669"/>
    <property type="project" value="UniProtKB-EC"/>
</dbReference>
<feature type="transmembrane region" description="Helical" evidence="1">
    <location>
        <begin position="61"/>
        <end position="85"/>
    </location>
</feature>
<dbReference type="SUPFAM" id="SSF48317">
    <property type="entry name" value="Acid phosphatase/Vanadium-dependent haloperoxidase"/>
    <property type="match status" value="1"/>
</dbReference>
<dbReference type="EMBL" id="JAFBFI010000017">
    <property type="protein sequence ID" value="MBM7694037.1"/>
    <property type="molecule type" value="Genomic_DNA"/>
</dbReference>
<keyword evidence="1" id="KW-0812">Transmembrane</keyword>
<feature type="transmembrane region" description="Helical" evidence="1">
    <location>
        <begin position="12"/>
        <end position="31"/>
    </location>
</feature>
<dbReference type="CDD" id="cd03392">
    <property type="entry name" value="PAP2_like_2"/>
    <property type="match status" value="1"/>
</dbReference>
<feature type="transmembrane region" description="Helical" evidence="1">
    <location>
        <begin position="92"/>
        <end position="112"/>
    </location>
</feature>
<dbReference type="Gene3D" id="1.20.144.10">
    <property type="entry name" value="Phosphatidic acid phosphatase type 2/haloperoxidase"/>
    <property type="match status" value="2"/>
</dbReference>
<dbReference type="Proteomes" id="UP000823486">
    <property type="component" value="Unassembled WGS sequence"/>
</dbReference>
<name>A0ABS2QLI8_9BACI</name>
<feature type="transmembrane region" description="Helical" evidence="1">
    <location>
        <begin position="196"/>
        <end position="214"/>
    </location>
</feature>
<evidence type="ECO:0000313" key="4">
    <source>
        <dbReference type="Proteomes" id="UP000823486"/>
    </source>
</evidence>
<protein>
    <submittedName>
        <fullName evidence="3">Undecaprenyl-diphosphatase</fullName>
        <ecNumber evidence="3">3.6.1.27</ecNumber>
    </submittedName>
</protein>
<gene>
    <name evidence="3" type="ORF">JOC77_003481</name>
</gene>
<dbReference type="InterPro" id="IPR000326">
    <property type="entry name" value="PAP2/HPO"/>
</dbReference>
<feature type="transmembrane region" description="Helical" evidence="1">
    <location>
        <begin position="132"/>
        <end position="153"/>
    </location>
</feature>
<proteinExistence type="predicted"/>
<sequence>MEGKSVKSTNLLSIIFAGFLFLSVLIFFLIVKTVHGGSSLEMDGSFQKGLMHVVGDSYSGFFTFITEFGSKTIIGSGTLLLLAFLWFKSRNYLAMAAVILAVAGGDQINKLVKRVLERERPSILANVDGVGYSFPSGHAMVGFIFYFVTAYFLTKYCKSQGVKILIWAAAFIMILIVGLSRIYLNVHYPSDVLGGYALGFIVVAVLLHFYEMIYEYMKNKREIHDDSEKTA</sequence>
<comment type="caution">
    <text evidence="3">The sequence shown here is derived from an EMBL/GenBank/DDBJ whole genome shotgun (WGS) entry which is preliminary data.</text>
</comment>
<evidence type="ECO:0000259" key="2">
    <source>
        <dbReference type="SMART" id="SM00014"/>
    </source>
</evidence>
<feature type="transmembrane region" description="Helical" evidence="1">
    <location>
        <begin position="165"/>
        <end position="184"/>
    </location>
</feature>
<dbReference type="SMART" id="SM00014">
    <property type="entry name" value="acidPPc"/>
    <property type="match status" value="1"/>
</dbReference>
<dbReference type="Pfam" id="PF01569">
    <property type="entry name" value="PAP2"/>
    <property type="match status" value="1"/>
</dbReference>